<organism evidence="2 3">
    <name type="scientific">Pseudonocardia kunmingensis</name>
    <dbReference type="NCBI Taxonomy" id="630975"/>
    <lineage>
        <taxon>Bacteria</taxon>
        <taxon>Bacillati</taxon>
        <taxon>Actinomycetota</taxon>
        <taxon>Actinomycetes</taxon>
        <taxon>Pseudonocardiales</taxon>
        <taxon>Pseudonocardiaceae</taxon>
        <taxon>Pseudonocardia</taxon>
    </lineage>
</organism>
<gene>
    <name evidence="2" type="ORF">FB558_6334</name>
</gene>
<sequence>MTGGEWVLLCYRIPREPSTPRIAVWRRLKRLGVAQVGDGVVALPADARTREQLEWVAEDVERIGGSALLWTATPTSAQRARGLAEQMRAARVVEYAAIATAAGLARAGEPAARAGALRRLRGELRRVERRDYFPPPDRDIARAAVRALAEALQEPGMTLNETELAETVEGRS</sequence>
<dbReference type="Pfam" id="PF20229">
    <property type="entry name" value="ChrB_N"/>
    <property type="match status" value="1"/>
</dbReference>
<proteinExistence type="predicted"/>
<keyword evidence="3" id="KW-1185">Reference proteome</keyword>
<dbReference type="InterPro" id="IPR046858">
    <property type="entry name" value="ChrB_N"/>
</dbReference>
<protein>
    <recommendedName>
        <fullName evidence="1">ChrB N-terminal domain-containing protein</fullName>
    </recommendedName>
</protein>
<dbReference type="AlphaFoldDB" id="A0A543D9S1"/>
<dbReference type="Proteomes" id="UP000315677">
    <property type="component" value="Unassembled WGS sequence"/>
</dbReference>
<dbReference type="EMBL" id="VFPA01000004">
    <property type="protein sequence ID" value="TQM06093.1"/>
    <property type="molecule type" value="Genomic_DNA"/>
</dbReference>
<dbReference type="RefSeq" id="WP_211366986.1">
    <property type="nucleotide sequence ID" value="NZ_VFPA01000004.1"/>
</dbReference>
<reference evidence="2 3" key="1">
    <citation type="submission" date="2019-06" db="EMBL/GenBank/DDBJ databases">
        <title>Sequencing the genomes of 1000 actinobacteria strains.</title>
        <authorList>
            <person name="Klenk H.-P."/>
        </authorList>
    </citation>
    <scope>NUCLEOTIDE SEQUENCE [LARGE SCALE GENOMIC DNA]</scope>
    <source>
        <strain evidence="2 3">DSM 45301</strain>
    </source>
</reference>
<accession>A0A543D9S1</accession>
<evidence type="ECO:0000313" key="2">
    <source>
        <dbReference type="EMBL" id="TQM06093.1"/>
    </source>
</evidence>
<name>A0A543D9S1_9PSEU</name>
<evidence type="ECO:0000259" key="1">
    <source>
        <dbReference type="Pfam" id="PF20229"/>
    </source>
</evidence>
<comment type="caution">
    <text evidence="2">The sequence shown here is derived from an EMBL/GenBank/DDBJ whole genome shotgun (WGS) entry which is preliminary data.</text>
</comment>
<evidence type="ECO:0000313" key="3">
    <source>
        <dbReference type="Proteomes" id="UP000315677"/>
    </source>
</evidence>
<feature type="domain" description="ChrB N-terminal" evidence="1">
    <location>
        <begin position="21"/>
        <end position="98"/>
    </location>
</feature>